<feature type="non-terminal residue" evidence="2">
    <location>
        <position position="1"/>
    </location>
</feature>
<feature type="region of interest" description="Disordered" evidence="1">
    <location>
        <begin position="604"/>
        <end position="630"/>
    </location>
</feature>
<dbReference type="AlphaFoldDB" id="A0AAD6UFA8"/>
<comment type="caution">
    <text evidence="2">The sequence shown here is derived from an EMBL/GenBank/DDBJ whole genome shotgun (WGS) entry which is preliminary data.</text>
</comment>
<evidence type="ECO:0008006" key="4">
    <source>
        <dbReference type="Google" id="ProtNLM"/>
    </source>
</evidence>
<evidence type="ECO:0000256" key="1">
    <source>
        <dbReference type="SAM" id="MobiDB-lite"/>
    </source>
</evidence>
<keyword evidence="3" id="KW-1185">Reference proteome</keyword>
<dbReference type="InterPro" id="IPR036115">
    <property type="entry name" value="GCM_dom_sf"/>
</dbReference>
<dbReference type="EMBL" id="JARJCN010000010">
    <property type="protein sequence ID" value="KAJ7097063.1"/>
    <property type="molecule type" value="Genomic_DNA"/>
</dbReference>
<name>A0AAD6UFA8_9AGAR</name>
<evidence type="ECO:0000313" key="2">
    <source>
        <dbReference type="EMBL" id="KAJ7097063.1"/>
    </source>
</evidence>
<proteinExistence type="predicted"/>
<gene>
    <name evidence="2" type="ORF">B0H15DRAFT_961185</name>
</gene>
<feature type="non-terminal residue" evidence="2">
    <location>
        <position position="980"/>
    </location>
</feature>
<dbReference type="SUPFAM" id="SSF90073">
    <property type="entry name" value="GCM domain"/>
    <property type="match status" value="1"/>
</dbReference>
<evidence type="ECO:0000313" key="3">
    <source>
        <dbReference type="Proteomes" id="UP001222325"/>
    </source>
</evidence>
<organism evidence="2 3">
    <name type="scientific">Mycena belliarum</name>
    <dbReference type="NCBI Taxonomy" id="1033014"/>
    <lineage>
        <taxon>Eukaryota</taxon>
        <taxon>Fungi</taxon>
        <taxon>Dikarya</taxon>
        <taxon>Basidiomycota</taxon>
        <taxon>Agaricomycotina</taxon>
        <taxon>Agaricomycetes</taxon>
        <taxon>Agaricomycetidae</taxon>
        <taxon>Agaricales</taxon>
        <taxon>Marasmiineae</taxon>
        <taxon>Mycenaceae</taxon>
        <taxon>Mycena</taxon>
    </lineage>
</organism>
<dbReference type="GO" id="GO:0006355">
    <property type="term" value="P:regulation of DNA-templated transcription"/>
    <property type="evidence" value="ECO:0007669"/>
    <property type="project" value="InterPro"/>
</dbReference>
<accession>A0AAD6UFA8</accession>
<feature type="region of interest" description="Disordered" evidence="1">
    <location>
        <begin position="1"/>
        <end position="49"/>
    </location>
</feature>
<reference evidence="2" key="1">
    <citation type="submission" date="2023-03" db="EMBL/GenBank/DDBJ databases">
        <title>Massive genome expansion in bonnet fungi (Mycena s.s.) driven by repeated elements and novel gene families across ecological guilds.</title>
        <authorList>
            <consortium name="Lawrence Berkeley National Laboratory"/>
            <person name="Harder C.B."/>
            <person name="Miyauchi S."/>
            <person name="Viragh M."/>
            <person name="Kuo A."/>
            <person name="Thoen E."/>
            <person name="Andreopoulos B."/>
            <person name="Lu D."/>
            <person name="Skrede I."/>
            <person name="Drula E."/>
            <person name="Henrissat B."/>
            <person name="Morin E."/>
            <person name="Kohler A."/>
            <person name="Barry K."/>
            <person name="LaButti K."/>
            <person name="Morin E."/>
            <person name="Salamov A."/>
            <person name="Lipzen A."/>
            <person name="Mereny Z."/>
            <person name="Hegedus B."/>
            <person name="Baldrian P."/>
            <person name="Stursova M."/>
            <person name="Weitz H."/>
            <person name="Taylor A."/>
            <person name="Grigoriev I.V."/>
            <person name="Nagy L.G."/>
            <person name="Martin F."/>
            <person name="Kauserud H."/>
        </authorList>
    </citation>
    <scope>NUCLEOTIDE SEQUENCE</scope>
    <source>
        <strain evidence="2">CBHHK173m</strain>
    </source>
</reference>
<sequence>QRSTKQYRTRPTPYTKRTDSSLLPLHSKSQSIPRRDHQPLPAASGHRAHRLRETSDGDLDIQWDGWPDGDYSHLFSLEEAEACDNLRVHWACEPLGGSGAGSPEAEIWHDGKITRRKCQGVIECTSRACNILIRPQTRAAGIRKQLEVSCSCGGTLAHIPCHVVSVLHTFKHGVHYQNGGLHSHPRPTARLHMSRKETADLRQIVQANPTAGPLKLLVGRPGIDGPGKSVAEITPVLYNSERIRYERRKILKGSGLGRNNGVNFSRQFAKFQEEHPGFIREAQFGKIGIIVMQTPFMAASLVKATIGDEAINGIVSDAAHGVWKVKNDLLVVSSTFEPEALKCWVPGLMSWTNGGTAEHYRIHFYHLFRGIGEECAERNLEVSDDLFANVLDFSTAERNGFILAFVDFWHEHAPNERTIDELLDAAPKLLKGCAQHFRDQINRVKKISAIVDPAKINIFENYAKKLLKCHSMDEFNLHANKFIKAFPRAESWIRWWMLPAHASMLFPSFRIMTLELWNSLPATTNAEEAMHWKIYAALGKFLALLEGLKGLYKFAEYYSQLSEAQKHGVKIFYGPDRQPWKRSAASFGYTKFSRRQTTLRAAKHANDGRPPDTGKALLGRKPKKHTPEYEKSYPWKQNSCWLDCSLTLICAAASRDFDRGMDAMFSDLPADHPLQNLRQMVYTRLMSVDLSLYQDGGCTLLGKQRDGFRKLLCNVPNTPVESTTGFNTIFGWMYHISGQRVPHVPEASPSVDRAKSYFSMWTVAFKTCTGSSHDHYQVSPVRLRNIYQVHQELCRTYGGDLRRWFHDFIRVSKAQSLAGCWHARDGARFCDGSATEFNIILNIPIVFTIEIADSSSSTWNIPSSLSPYASNPAASNAGVKYTVVGHVYCNKAVKHFIARYLSTTGKKVFDYDGMKYEGHAVRNRATAMRGSLTGSSRAMLGVPSGYQLYAVMFHLVGGEQAQQTFRRQQIADAQKLGLRF</sequence>
<dbReference type="Proteomes" id="UP001222325">
    <property type="component" value="Unassembled WGS sequence"/>
</dbReference>
<dbReference type="GO" id="GO:0003677">
    <property type="term" value="F:DNA binding"/>
    <property type="evidence" value="ECO:0007669"/>
    <property type="project" value="InterPro"/>
</dbReference>
<protein>
    <recommendedName>
        <fullName evidence="4">GCM domain-containing protein</fullName>
    </recommendedName>
</protein>